<reference evidence="3" key="1">
    <citation type="journal article" date="2019" name="Int. J. Syst. Evol. Microbiol.">
        <title>The Global Catalogue of Microorganisms (GCM) 10K type strain sequencing project: providing services to taxonomists for standard genome sequencing and annotation.</title>
        <authorList>
            <consortium name="The Broad Institute Genomics Platform"/>
            <consortium name="The Broad Institute Genome Sequencing Center for Infectious Disease"/>
            <person name="Wu L."/>
            <person name="Ma J."/>
        </authorList>
    </citation>
    <scope>NUCLEOTIDE SEQUENCE [LARGE SCALE GENOMIC DNA]</scope>
    <source>
        <strain evidence="3">CCM 8979</strain>
    </source>
</reference>
<name>A0ABW4D5F3_9LACO</name>
<organism evidence="2 3">
    <name type="scientific">Levilactobacillus lanxiensis</name>
    <dbReference type="NCBI Taxonomy" id="2799568"/>
    <lineage>
        <taxon>Bacteria</taxon>
        <taxon>Bacillati</taxon>
        <taxon>Bacillota</taxon>
        <taxon>Bacilli</taxon>
        <taxon>Lactobacillales</taxon>
        <taxon>Lactobacillaceae</taxon>
        <taxon>Levilactobacillus</taxon>
    </lineage>
</organism>
<feature type="signal peptide" evidence="1">
    <location>
        <begin position="1"/>
        <end position="30"/>
    </location>
</feature>
<evidence type="ECO:0000256" key="1">
    <source>
        <dbReference type="SAM" id="SignalP"/>
    </source>
</evidence>
<evidence type="ECO:0000313" key="2">
    <source>
        <dbReference type="EMBL" id="MFD1456149.1"/>
    </source>
</evidence>
<protein>
    <submittedName>
        <fullName evidence="2">Uncharacterized protein</fullName>
    </submittedName>
</protein>
<dbReference type="Proteomes" id="UP001597189">
    <property type="component" value="Unassembled WGS sequence"/>
</dbReference>
<dbReference type="EMBL" id="JBHTOD010000008">
    <property type="protein sequence ID" value="MFD1456149.1"/>
    <property type="molecule type" value="Genomic_DNA"/>
</dbReference>
<accession>A0ABW4D5F3</accession>
<comment type="caution">
    <text evidence="2">The sequence shown here is derived from an EMBL/GenBank/DDBJ whole genome shotgun (WGS) entry which is preliminary data.</text>
</comment>
<evidence type="ECO:0000313" key="3">
    <source>
        <dbReference type="Proteomes" id="UP001597189"/>
    </source>
</evidence>
<gene>
    <name evidence="2" type="ORF">ACFQ44_10775</name>
</gene>
<keyword evidence="1" id="KW-0732">Signal</keyword>
<proteinExistence type="predicted"/>
<feature type="chain" id="PRO_5046400869" evidence="1">
    <location>
        <begin position="31"/>
        <end position="179"/>
    </location>
</feature>
<dbReference type="RefSeq" id="WP_203646178.1">
    <property type="nucleotide sequence ID" value="NZ_BOLN01000008.1"/>
</dbReference>
<sequence length="179" mass="19042">MDIVKGGLAGLLVALSLGGALATVSTTAQAKPQPVQATVTEVNGQKVVMYNGKQYTLKQGVELGLTSDSSVKAKENRWTYKLTNVKAKRTKSGKSVKVSGKLTVTNIPLSVFTPAKNVQIVTANGVKLAKVTKQLTFSQVVKTKAKKLTLQAGYNGKAKGHQAFFVLSANKSFKVKAYK</sequence>
<keyword evidence="3" id="KW-1185">Reference proteome</keyword>